<gene>
    <name evidence="1" type="ORF">AFUS01_LOCUS838</name>
</gene>
<comment type="caution">
    <text evidence="1">The sequence shown here is derived from an EMBL/GenBank/DDBJ whole genome shotgun (WGS) entry which is preliminary data.</text>
</comment>
<name>A0A8J2NQQ9_9HEXA</name>
<accession>A0A8J2NQQ9</accession>
<evidence type="ECO:0000313" key="1">
    <source>
        <dbReference type="EMBL" id="CAG7653373.1"/>
    </source>
</evidence>
<evidence type="ECO:0000313" key="2">
    <source>
        <dbReference type="Proteomes" id="UP000708208"/>
    </source>
</evidence>
<dbReference type="EMBL" id="CAJVCH010004439">
    <property type="protein sequence ID" value="CAG7653373.1"/>
    <property type="molecule type" value="Genomic_DNA"/>
</dbReference>
<dbReference type="OrthoDB" id="7701050at2759"/>
<feature type="non-terminal residue" evidence="1">
    <location>
        <position position="1"/>
    </location>
</feature>
<proteinExistence type="predicted"/>
<keyword evidence="2" id="KW-1185">Reference proteome</keyword>
<organism evidence="1 2">
    <name type="scientific">Allacma fusca</name>
    <dbReference type="NCBI Taxonomy" id="39272"/>
    <lineage>
        <taxon>Eukaryota</taxon>
        <taxon>Metazoa</taxon>
        <taxon>Ecdysozoa</taxon>
        <taxon>Arthropoda</taxon>
        <taxon>Hexapoda</taxon>
        <taxon>Collembola</taxon>
        <taxon>Symphypleona</taxon>
        <taxon>Sminthuridae</taxon>
        <taxon>Allacma</taxon>
    </lineage>
</organism>
<reference evidence="1" key="1">
    <citation type="submission" date="2021-06" db="EMBL/GenBank/DDBJ databases">
        <authorList>
            <person name="Hodson N. C."/>
            <person name="Mongue J. A."/>
            <person name="Jaron S. K."/>
        </authorList>
    </citation>
    <scope>NUCLEOTIDE SEQUENCE</scope>
</reference>
<protein>
    <submittedName>
        <fullName evidence="1">Uncharacterized protein</fullName>
    </submittedName>
</protein>
<dbReference type="Proteomes" id="UP000708208">
    <property type="component" value="Unassembled WGS sequence"/>
</dbReference>
<dbReference type="AlphaFoldDB" id="A0A8J2NQQ9"/>
<sequence length="50" mass="5928">MWKKFNVQIYHEFDDYEEAVSQIPHFLNYSDYEDVGTTSNRQSSSHVPST</sequence>